<sequence length="272" mass="31262">MALVPSSVARQAELLKADGNTYFKKERIGAAIDAYTEAITLCPNVAVYRTNRALCYWKRKEWDRVEEDCRKAIELDSSSVKGHYMLGLALLEHEDHSGGIKELEKAFDLERGAHPTGYMVEEIWQTLSKAKYTDWERESSERFWKYQYLKECCEKALVEQNFLDASESKDEAQLSEQLQLLEEVFSKVAKVDKPTEVPDFLCCRITLDILRDPIITPSGVTYERAVLLEHLQKVGNFDPITREPLDSHQLVPNLAIKEAVRAFLNDHGWAYE</sequence>
<dbReference type="PANTHER" id="PTHR46803:SF2">
    <property type="entry name" value="E3 UBIQUITIN-PROTEIN LIGASE CHIP"/>
    <property type="match status" value="1"/>
</dbReference>
<dbReference type="InterPro" id="IPR045202">
    <property type="entry name" value="CHIP_RING-Ubox"/>
</dbReference>
<dbReference type="GO" id="GO:0045862">
    <property type="term" value="P:positive regulation of proteolysis"/>
    <property type="evidence" value="ECO:0007669"/>
    <property type="project" value="TreeGrafter"/>
</dbReference>
<dbReference type="SMART" id="SM00028">
    <property type="entry name" value="TPR"/>
    <property type="match status" value="3"/>
</dbReference>
<comment type="pathway">
    <text evidence="2">Protein modification; protein ubiquitination.</text>
</comment>
<dbReference type="CDD" id="cd16654">
    <property type="entry name" value="RING-Ubox_CHIP"/>
    <property type="match status" value="1"/>
</dbReference>
<evidence type="ECO:0000313" key="13">
    <source>
        <dbReference type="Proteomes" id="UP001140949"/>
    </source>
</evidence>
<evidence type="ECO:0000256" key="6">
    <source>
        <dbReference type="ARBA" id="ARBA00022786"/>
    </source>
</evidence>
<dbReference type="InterPro" id="IPR003613">
    <property type="entry name" value="Ubox_domain"/>
</dbReference>
<dbReference type="SMART" id="SM00504">
    <property type="entry name" value="Ubox"/>
    <property type="match status" value="1"/>
</dbReference>
<dbReference type="Pfam" id="PF04564">
    <property type="entry name" value="U-box"/>
    <property type="match status" value="1"/>
</dbReference>
<accession>A0AAX6ECZ8</accession>
<reference evidence="12" key="2">
    <citation type="submission" date="2023-04" db="EMBL/GenBank/DDBJ databases">
        <authorList>
            <person name="Bruccoleri R.E."/>
            <person name="Oakeley E.J."/>
            <person name="Faust A.-M."/>
            <person name="Dessus-Babus S."/>
            <person name="Altorfer M."/>
            <person name="Burckhardt D."/>
            <person name="Oertli M."/>
            <person name="Naumann U."/>
            <person name="Petersen F."/>
            <person name="Wong J."/>
        </authorList>
    </citation>
    <scope>NUCLEOTIDE SEQUENCE</scope>
    <source>
        <strain evidence="12">GSM-AAB239-AS_SAM_17_03QT</strain>
        <tissue evidence="12">Leaf</tissue>
    </source>
</reference>
<evidence type="ECO:0000313" key="12">
    <source>
        <dbReference type="EMBL" id="KAJ6801843.1"/>
    </source>
</evidence>
<dbReference type="GO" id="GO:0000209">
    <property type="term" value="P:protein polyubiquitination"/>
    <property type="evidence" value="ECO:0007669"/>
    <property type="project" value="TreeGrafter"/>
</dbReference>
<dbReference type="InterPro" id="IPR019734">
    <property type="entry name" value="TPR_rpt"/>
</dbReference>
<evidence type="ECO:0000256" key="1">
    <source>
        <dbReference type="ARBA" id="ARBA00000900"/>
    </source>
</evidence>
<dbReference type="SUPFAM" id="SSF48452">
    <property type="entry name" value="TPR-like"/>
    <property type="match status" value="1"/>
</dbReference>
<dbReference type="AlphaFoldDB" id="A0AAX6ECZ8"/>
<feature type="repeat" description="TPR" evidence="10">
    <location>
        <begin position="12"/>
        <end position="45"/>
    </location>
</feature>
<evidence type="ECO:0000256" key="2">
    <source>
        <dbReference type="ARBA" id="ARBA00004906"/>
    </source>
</evidence>
<dbReference type="Gene3D" id="1.25.40.10">
    <property type="entry name" value="Tetratricopeptide repeat domain"/>
    <property type="match status" value="1"/>
</dbReference>
<dbReference type="InterPro" id="IPR013083">
    <property type="entry name" value="Znf_RING/FYVE/PHD"/>
</dbReference>
<gene>
    <name evidence="12" type="ORF">M6B38_196395</name>
</gene>
<evidence type="ECO:0000256" key="5">
    <source>
        <dbReference type="ARBA" id="ARBA00022737"/>
    </source>
</evidence>
<dbReference type="EC" id="2.3.2.27" evidence="3"/>
<organism evidence="12 13">
    <name type="scientific">Iris pallida</name>
    <name type="common">Sweet iris</name>
    <dbReference type="NCBI Taxonomy" id="29817"/>
    <lineage>
        <taxon>Eukaryota</taxon>
        <taxon>Viridiplantae</taxon>
        <taxon>Streptophyta</taxon>
        <taxon>Embryophyta</taxon>
        <taxon>Tracheophyta</taxon>
        <taxon>Spermatophyta</taxon>
        <taxon>Magnoliopsida</taxon>
        <taxon>Liliopsida</taxon>
        <taxon>Asparagales</taxon>
        <taxon>Iridaceae</taxon>
        <taxon>Iridoideae</taxon>
        <taxon>Irideae</taxon>
        <taxon>Iris</taxon>
    </lineage>
</organism>
<dbReference type="PROSITE" id="PS50005">
    <property type="entry name" value="TPR"/>
    <property type="match status" value="1"/>
</dbReference>
<evidence type="ECO:0000256" key="10">
    <source>
        <dbReference type="PROSITE-ProRule" id="PRU00339"/>
    </source>
</evidence>
<dbReference type="Pfam" id="PF13181">
    <property type="entry name" value="TPR_8"/>
    <property type="match status" value="1"/>
</dbReference>
<dbReference type="GO" id="GO:0005737">
    <property type="term" value="C:cytoplasm"/>
    <property type="evidence" value="ECO:0007669"/>
    <property type="project" value="TreeGrafter"/>
</dbReference>
<dbReference type="GO" id="GO:0071218">
    <property type="term" value="P:cellular response to misfolded protein"/>
    <property type="evidence" value="ECO:0007669"/>
    <property type="project" value="TreeGrafter"/>
</dbReference>
<dbReference type="GO" id="GO:0051087">
    <property type="term" value="F:protein-folding chaperone binding"/>
    <property type="evidence" value="ECO:0007669"/>
    <property type="project" value="TreeGrafter"/>
</dbReference>
<keyword evidence="4" id="KW-0808">Transferase</keyword>
<protein>
    <recommendedName>
        <fullName evidence="8">E3 ubiquitin-protein ligase CHIP</fullName>
        <ecNumber evidence="3">2.3.2.27</ecNumber>
    </recommendedName>
    <alternativeName>
        <fullName evidence="9">RING-type E3 ubiquitin transferase CHIP</fullName>
    </alternativeName>
</protein>
<comment type="caution">
    <text evidence="12">The sequence shown here is derived from an EMBL/GenBank/DDBJ whole genome shotgun (WGS) entry which is preliminary data.</text>
</comment>
<dbReference type="PROSITE" id="PS51698">
    <property type="entry name" value="U_BOX"/>
    <property type="match status" value="1"/>
</dbReference>
<dbReference type="SUPFAM" id="SSF57850">
    <property type="entry name" value="RING/U-box"/>
    <property type="match status" value="1"/>
</dbReference>
<dbReference type="Gene3D" id="3.30.40.10">
    <property type="entry name" value="Zinc/RING finger domain, C3HC4 (zinc finger)"/>
    <property type="match status" value="1"/>
</dbReference>
<dbReference type="InterPro" id="IPR011990">
    <property type="entry name" value="TPR-like_helical_dom_sf"/>
</dbReference>
<evidence type="ECO:0000256" key="8">
    <source>
        <dbReference type="ARBA" id="ARBA00044534"/>
    </source>
</evidence>
<dbReference type="GO" id="GO:0006515">
    <property type="term" value="P:protein quality control for misfolded or incompletely synthesized proteins"/>
    <property type="evidence" value="ECO:0007669"/>
    <property type="project" value="TreeGrafter"/>
</dbReference>
<dbReference type="GO" id="GO:0043161">
    <property type="term" value="P:proteasome-mediated ubiquitin-dependent protein catabolic process"/>
    <property type="evidence" value="ECO:0007669"/>
    <property type="project" value="TreeGrafter"/>
</dbReference>
<evidence type="ECO:0000256" key="7">
    <source>
        <dbReference type="ARBA" id="ARBA00022803"/>
    </source>
</evidence>
<keyword evidence="5" id="KW-0677">Repeat</keyword>
<comment type="catalytic activity">
    <reaction evidence="1">
        <text>S-ubiquitinyl-[E2 ubiquitin-conjugating enzyme]-L-cysteine + [acceptor protein]-L-lysine = [E2 ubiquitin-conjugating enzyme]-L-cysteine + N(6)-ubiquitinyl-[acceptor protein]-L-lysine.</text>
        <dbReference type="EC" id="2.3.2.27"/>
    </reaction>
</comment>
<keyword evidence="7 10" id="KW-0802">TPR repeat</keyword>
<proteinExistence type="predicted"/>
<keyword evidence="13" id="KW-1185">Reference proteome</keyword>
<evidence type="ECO:0000259" key="11">
    <source>
        <dbReference type="PROSITE" id="PS51698"/>
    </source>
</evidence>
<keyword evidence="6" id="KW-0833">Ubl conjugation pathway</keyword>
<dbReference type="Proteomes" id="UP001140949">
    <property type="component" value="Unassembled WGS sequence"/>
</dbReference>
<evidence type="ECO:0000256" key="4">
    <source>
        <dbReference type="ARBA" id="ARBA00022679"/>
    </source>
</evidence>
<dbReference type="GO" id="GO:0061630">
    <property type="term" value="F:ubiquitin protein ligase activity"/>
    <property type="evidence" value="ECO:0007669"/>
    <property type="project" value="UniProtKB-EC"/>
</dbReference>
<dbReference type="PANTHER" id="PTHR46803">
    <property type="entry name" value="E3 UBIQUITIN-PROTEIN LIGASE CHIP"/>
    <property type="match status" value="1"/>
</dbReference>
<name>A0AAX6ECZ8_IRIPA</name>
<reference evidence="12" key="1">
    <citation type="journal article" date="2023" name="GigaByte">
        <title>Genome assembly of the bearded iris, Iris pallida Lam.</title>
        <authorList>
            <person name="Bruccoleri R.E."/>
            <person name="Oakeley E.J."/>
            <person name="Faust A.M.E."/>
            <person name="Altorfer M."/>
            <person name="Dessus-Babus S."/>
            <person name="Burckhardt D."/>
            <person name="Oertli M."/>
            <person name="Naumann U."/>
            <person name="Petersen F."/>
            <person name="Wong J."/>
        </authorList>
    </citation>
    <scope>NUCLEOTIDE SEQUENCE</scope>
    <source>
        <strain evidence="12">GSM-AAB239-AS_SAM_17_03QT</strain>
    </source>
</reference>
<evidence type="ECO:0000256" key="3">
    <source>
        <dbReference type="ARBA" id="ARBA00012483"/>
    </source>
</evidence>
<dbReference type="EMBL" id="JANAVB010037618">
    <property type="protein sequence ID" value="KAJ6801843.1"/>
    <property type="molecule type" value="Genomic_DNA"/>
</dbReference>
<evidence type="ECO:0000256" key="9">
    <source>
        <dbReference type="ARBA" id="ARBA00044543"/>
    </source>
</evidence>
<feature type="domain" description="U-box" evidence="11">
    <location>
        <begin position="196"/>
        <end position="270"/>
    </location>
</feature>